<evidence type="ECO:0000313" key="4">
    <source>
        <dbReference type="Proteomes" id="UP001529338"/>
    </source>
</evidence>
<protein>
    <submittedName>
        <fullName evidence="3">DUF222 domain-containing protein</fullName>
    </submittedName>
</protein>
<organism evidence="3 4">
    <name type="scientific">Cellulomonas alba</name>
    <dbReference type="NCBI Taxonomy" id="3053467"/>
    <lineage>
        <taxon>Bacteria</taxon>
        <taxon>Bacillati</taxon>
        <taxon>Actinomycetota</taxon>
        <taxon>Actinomycetes</taxon>
        <taxon>Micrococcales</taxon>
        <taxon>Cellulomonadaceae</taxon>
        <taxon>Cellulomonas</taxon>
    </lineage>
</organism>
<evidence type="ECO:0000313" key="3">
    <source>
        <dbReference type="EMBL" id="MDM7853314.1"/>
    </source>
</evidence>
<sequence>MYESAPRDPCGVVRRALDAVSLSDDELVRILTEVESLARFVDAAGVRLAAEVAHRSRRELGGERLSARRGCRNGAELVQRATGVSGASAGRRIRLGLATRADVGLAGGEIPARFPAVAESLAAGDLGVEAAQAIVTTLEPTLGVADPSHAAAAEADLVAAATETWTDEPEHRADGAIGGAAPPVIDADTVRVQAKVWAEYLDPDGSAPDERDEERRFMALHRPRRGLVPVTGLLLPQVAAMLRTYADAWTSPRTEPVPDPTRAPGDCVPDDAADGDGAPAETRSRAQVMHDVLATALNVAARVVDAPSVAGNAPTLVVVARESDLVSGEGAAQTDDGTALSITAARHVGCAGAVQRVGIDAAGRIVGLWSSERCFTGAQRRAIALRDGGCVIPGCHVSAAWCEVHHVVPHADDPDGTTTDNGTLLCWHHHRTLETSGWAIRMVDGLPWIKAPGWLDRAGRWRPSRPGGPTAAGQSRVRRQR</sequence>
<gene>
    <name evidence="3" type="ORF">QRT04_00070</name>
</gene>
<comment type="caution">
    <text evidence="3">The sequence shown here is derived from an EMBL/GenBank/DDBJ whole genome shotgun (WGS) entry which is preliminary data.</text>
</comment>
<evidence type="ECO:0000256" key="1">
    <source>
        <dbReference type="SAM" id="MobiDB-lite"/>
    </source>
</evidence>
<dbReference type="Proteomes" id="UP001529338">
    <property type="component" value="Unassembled WGS sequence"/>
</dbReference>
<dbReference type="InterPro" id="IPR003870">
    <property type="entry name" value="DUF222"/>
</dbReference>
<proteinExistence type="predicted"/>
<dbReference type="CDD" id="cd00085">
    <property type="entry name" value="HNHc"/>
    <property type="match status" value="1"/>
</dbReference>
<dbReference type="SMART" id="SM00507">
    <property type="entry name" value="HNHc"/>
    <property type="match status" value="1"/>
</dbReference>
<dbReference type="Pfam" id="PF02720">
    <property type="entry name" value="DUF222"/>
    <property type="match status" value="1"/>
</dbReference>
<accession>A0ABT7SAU7</accession>
<feature type="domain" description="HNH nuclease" evidence="2">
    <location>
        <begin position="378"/>
        <end position="431"/>
    </location>
</feature>
<feature type="region of interest" description="Disordered" evidence="1">
    <location>
        <begin position="250"/>
        <end position="281"/>
    </location>
</feature>
<dbReference type="InterPro" id="IPR003615">
    <property type="entry name" value="HNH_nuc"/>
</dbReference>
<dbReference type="EMBL" id="JAUCGQ010000001">
    <property type="protein sequence ID" value="MDM7853314.1"/>
    <property type="molecule type" value="Genomic_DNA"/>
</dbReference>
<keyword evidence="4" id="KW-1185">Reference proteome</keyword>
<dbReference type="Pfam" id="PF13391">
    <property type="entry name" value="HNH_2"/>
    <property type="match status" value="1"/>
</dbReference>
<feature type="region of interest" description="Disordered" evidence="1">
    <location>
        <begin position="459"/>
        <end position="481"/>
    </location>
</feature>
<dbReference type="RefSeq" id="WP_289452842.1">
    <property type="nucleotide sequence ID" value="NZ_JAUCGQ010000001.1"/>
</dbReference>
<name>A0ABT7SAU7_9CELL</name>
<reference evidence="3 4" key="1">
    <citation type="submission" date="2023-06" db="EMBL/GenBank/DDBJ databases">
        <title>Cellulomonas sp. MW4 Whole genome sequence.</title>
        <authorList>
            <person name="Park S."/>
        </authorList>
    </citation>
    <scope>NUCLEOTIDE SEQUENCE [LARGE SCALE GENOMIC DNA]</scope>
    <source>
        <strain evidence="3 4">MW4</strain>
    </source>
</reference>
<evidence type="ECO:0000259" key="2">
    <source>
        <dbReference type="SMART" id="SM00507"/>
    </source>
</evidence>